<evidence type="ECO:0000313" key="3">
    <source>
        <dbReference type="EMBL" id="WVN86759.1"/>
    </source>
</evidence>
<accession>A0A1E3IHA8</accession>
<dbReference type="OrthoDB" id="3259746at2759"/>
<evidence type="ECO:0000313" key="4">
    <source>
        <dbReference type="Proteomes" id="UP000094043"/>
    </source>
</evidence>
<evidence type="ECO:0000256" key="2">
    <source>
        <dbReference type="SAM" id="SignalP"/>
    </source>
</evidence>
<reference evidence="3" key="3">
    <citation type="submission" date="2024-01" db="EMBL/GenBank/DDBJ databases">
        <authorList>
            <person name="Coelho M.A."/>
            <person name="David-Palma M."/>
            <person name="Shea T."/>
            <person name="Sun S."/>
            <person name="Cuomo C.A."/>
            <person name="Heitman J."/>
        </authorList>
    </citation>
    <scope>NUCLEOTIDE SEQUENCE</scope>
    <source>
        <strain evidence="3">CBS 7841</strain>
    </source>
</reference>
<dbReference type="EMBL" id="CP143785">
    <property type="protein sequence ID" value="WVN86759.1"/>
    <property type="molecule type" value="Genomic_DNA"/>
</dbReference>
<dbReference type="AlphaFoldDB" id="A0A1E3IHA8"/>
<organism evidence="3 4">
    <name type="scientific">Cryptococcus depauperatus CBS 7841</name>
    <dbReference type="NCBI Taxonomy" id="1295531"/>
    <lineage>
        <taxon>Eukaryota</taxon>
        <taxon>Fungi</taxon>
        <taxon>Dikarya</taxon>
        <taxon>Basidiomycota</taxon>
        <taxon>Agaricomycotina</taxon>
        <taxon>Tremellomycetes</taxon>
        <taxon>Tremellales</taxon>
        <taxon>Cryptococcaceae</taxon>
        <taxon>Cryptococcus</taxon>
    </lineage>
</organism>
<gene>
    <name evidence="3" type="ORF">L203_101931</name>
</gene>
<name>A0A1E3IHA8_9TREE</name>
<proteinExistence type="predicted"/>
<reference evidence="3" key="1">
    <citation type="submission" date="2016-06" db="EMBL/GenBank/DDBJ databases">
        <authorList>
            <person name="Cuomo C."/>
            <person name="Litvintseva A."/>
            <person name="Heitman J."/>
            <person name="Chen Y."/>
            <person name="Sun S."/>
            <person name="Springer D."/>
            <person name="Dromer F."/>
            <person name="Young S."/>
            <person name="Zeng Q."/>
            <person name="Chapman S."/>
            <person name="Gujja S."/>
            <person name="Saif S."/>
            <person name="Birren B."/>
        </authorList>
    </citation>
    <scope>NUCLEOTIDE SEQUENCE</scope>
    <source>
        <strain evidence="3">CBS 7841</strain>
    </source>
</reference>
<feature type="signal peptide" evidence="2">
    <location>
        <begin position="1"/>
        <end position="24"/>
    </location>
</feature>
<reference evidence="3" key="2">
    <citation type="journal article" date="2022" name="Elife">
        <title>Obligate sexual reproduction of a homothallic fungus closely related to the Cryptococcus pathogenic species complex.</title>
        <authorList>
            <person name="Passer A.R."/>
            <person name="Clancey S.A."/>
            <person name="Shea T."/>
            <person name="David-Palma M."/>
            <person name="Averette A.F."/>
            <person name="Boekhout T."/>
            <person name="Porcel B.M."/>
            <person name="Nowrousian M."/>
            <person name="Cuomo C.A."/>
            <person name="Sun S."/>
            <person name="Heitman J."/>
            <person name="Coelho M.A."/>
        </authorList>
    </citation>
    <scope>NUCLEOTIDE SEQUENCE</scope>
    <source>
        <strain evidence="3">CBS 7841</strain>
    </source>
</reference>
<keyword evidence="2" id="KW-0732">Signal</keyword>
<dbReference type="KEGG" id="cdep:91086143"/>
<dbReference type="RefSeq" id="XP_066067459.1">
    <property type="nucleotide sequence ID" value="XM_066211362.1"/>
</dbReference>
<dbReference type="PANTHER" id="PTHR37487:SF2">
    <property type="entry name" value="EXPRESSED PROTEIN"/>
    <property type="match status" value="1"/>
</dbReference>
<evidence type="ECO:0000256" key="1">
    <source>
        <dbReference type="SAM" id="MobiDB-lite"/>
    </source>
</evidence>
<feature type="region of interest" description="Disordered" evidence="1">
    <location>
        <begin position="169"/>
        <end position="202"/>
    </location>
</feature>
<dbReference type="GeneID" id="91086143"/>
<dbReference type="VEuPathDB" id="FungiDB:L203_03176"/>
<protein>
    <submittedName>
        <fullName evidence="3">Uncharacterized protein</fullName>
    </submittedName>
</protein>
<keyword evidence="4" id="KW-1185">Reference proteome</keyword>
<dbReference type="Proteomes" id="UP000094043">
    <property type="component" value="Chromosome 2"/>
</dbReference>
<feature type="chain" id="PRO_5044216263" evidence="2">
    <location>
        <begin position="25"/>
        <end position="274"/>
    </location>
</feature>
<sequence>MTISKSVLPVTLLIASSFNLCALGAPHPIVKVGEVLAGGYTNGISVYANNVTQCGYANVTWIGATPPVTLEIGQGGYYVGTTSIANLSAGWDSHTNWLVNQPAGVHLMFQIVDAQGKKGYVQNIKVEDGDSSCMRNNTGSSKLCAAGSETASGIDAAATESLTGLASTVSDAPLEESDSPASSPDSTTPSSSSAMNSHDHSSYTLPISASSLSNSGTNGASVAANAASGHSSAAASSRSTGNGLSSSNAISFALPRIVVNRLLLLAALGVFTIF</sequence>
<dbReference type="PANTHER" id="PTHR37487">
    <property type="entry name" value="CHROMOSOME 1, WHOLE GENOME SHOTGUN SEQUENCE"/>
    <property type="match status" value="1"/>
</dbReference>
<feature type="compositionally biased region" description="Low complexity" evidence="1">
    <location>
        <begin position="179"/>
        <end position="196"/>
    </location>
</feature>